<dbReference type="PANTHER" id="PTHR47863:SF4">
    <property type="entry name" value="RING_FYVE_PHD ZINC FINGER SUPERFAMILY PROTEIN"/>
    <property type="match status" value="1"/>
</dbReference>
<proteinExistence type="predicted"/>
<protein>
    <recommendedName>
        <fullName evidence="2">Myb-like domain-containing protein</fullName>
    </recommendedName>
</protein>
<dbReference type="InterPro" id="IPR001005">
    <property type="entry name" value="SANT/Myb"/>
</dbReference>
<evidence type="ECO:0000259" key="2">
    <source>
        <dbReference type="PROSITE" id="PS50090"/>
    </source>
</evidence>
<organism evidence="3 4">
    <name type="scientific">Handroanthus impetiginosus</name>
    <dbReference type="NCBI Taxonomy" id="429701"/>
    <lineage>
        <taxon>Eukaryota</taxon>
        <taxon>Viridiplantae</taxon>
        <taxon>Streptophyta</taxon>
        <taxon>Embryophyta</taxon>
        <taxon>Tracheophyta</taxon>
        <taxon>Spermatophyta</taxon>
        <taxon>Magnoliopsida</taxon>
        <taxon>eudicotyledons</taxon>
        <taxon>Gunneridae</taxon>
        <taxon>Pentapetalae</taxon>
        <taxon>asterids</taxon>
        <taxon>lamiids</taxon>
        <taxon>Lamiales</taxon>
        <taxon>Bignoniaceae</taxon>
        <taxon>Crescentiina</taxon>
        <taxon>Tabebuia alliance</taxon>
        <taxon>Handroanthus</taxon>
    </lineage>
</organism>
<reference evidence="4" key="1">
    <citation type="journal article" date="2018" name="Gigascience">
        <title>Genome assembly of the Pink Ipe (Handroanthus impetiginosus, Bignoniaceae), a highly valued, ecologically keystone Neotropical timber forest tree.</title>
        <authorList>
            <person name="Silva-Junior O.B."/>
            <person name="Grattapaglia D."/>
            <person name="Novaes E."/>
            <person name="Collevatti R.G."/>
        </authorList>
    </citation>
    <scope>NUCLEOTIDE SEQUENCE [LARGE SCALE GENOMIC DNA]</scope>
    <source>
        <strain evidence="4">cv. UFG-1</strain>
    </source>
</reference>
<evidence type="ECO:0000256" key="1">
    <source>
        <dbReference type="SAM" id="MobiDB-lite"/>
    </source>
</evidence>
<dbReference type="Gene3D" id="1.10.10.60">
    <property type="entry name" value="Homeodomain-like"/>
    <property type="match status" value="1"/>
</dbReference>
<gene>
    <name evidence="3" type="ORF">CDL12_10029</name>
</gene>
<name>A0A2G9HIG1_9LAMI</name>
<accession>A0A2G9HIG1</accession>
<dbReference type="SUPFAM" id="SSF46689">
    <property type="entry name" value="Homeodomain-like"/>
    <property type="match status" value="1"/>
</dbReference>
<keyword evidence="4" id="KW-1185">Reference proteome</keyword>
<feature type="region of interest" description="Disordered" evidence="1">
    <location>
        <begin position="1"/>
        <end position="164"/>
    </location>
</feature>
<dbReference type="AlphaFoldDB" id="A0A2G9HIG1"/>
<sequence length="250" mass="29004">MEQSQRSCRIKQHLVKNDHLPKSNELNDRNVEHRKKLEREQAGPSELHSGYSPPFGGKAVDSTKRRDQALNEERQEGKRTRQVPRSPRVYGPHQMACKSQGENTYCPISERNGSKKYANTKSKKSVLYPPETDLPHERECSQSSQSADAEEKSEEDNESSGVSKYFIRVRKQERQPSYPAIPQLRRKRLSWTREEEEALKEGMRIFCSPHDKVIPWKKILEFGAGTFQQSRCTMDLKDKWRNMCKATPKA</sequence>
<comment type="caution">
    <text evidence="3">The sequence shown here is derived from an EMBL/GenBank/DDBJ whole genome shotgun (WGS) entry which is preliminary data.</text>
</comment>
<feature type="compositionally biased region" description="Basic and acidic residues" evidence="1">
    <location>
        <begin position="15"/>
        <end position="41"/>
    </location>
</feature>
<dbReference type="Proteomes" id="UP000231279">
    <property type="component" value="Unassembled WGS sequence"/>
</dbReference>
<evidence type="ECO:0000313" key="4">
    <source>
        <dbReference type="Proteomes" id="UP000231279"/>
    </source>
</evidence>
<dbReference type="EMBL" id="NKXS01001691">
    <property type="protein sequence ID" value="PIN17316.1"/>
    <property type="molecule type" value="Genomic_DNA"/>
</dbReference>
<feature type="compositionally biased region" description="Basic and acidic residues" evidence="1">
    <location>
        <begin position="61"/>
        <end position="79"/>
    </location>
</feature>
<feature type="domain" description="Myb-like" evidence="2">
    <location>
        <begin position="183"/>
        <end position="244"/>
    </location>
</feature>
<dbReference type="PANTHER" id="PTHR47863">
    <property type="entry name" value="RING/FYVE/PHD ZINC FINGER SUPERFAMILY PROTEIN"/>
    <property type="match status" value="1"/>
</dbReference>
<dbReference type="PROSITE" id="PS50090">
    <property type="entry name" value="MYB_LIKE"/>
    <property type="match status" value="1"/>
</dbReference>
<dbReference type="InterPro" id="IPR009057">
    <property type="entry name" value="Homeodomain-like_sf"/>
</dbReference>
<evidence type="ECO:0000313" key="3">
    <source>
        <dbReference type="EMBL" id="PIN17316.1"/>
    </source>
</evidence>
<dbReference type="CDD" id="cd11660">
    <property type="entry name" value="SANT_TRF"/>
    <property type="match status" value="1"/>
</dbReference>
<dbReference type="OrthoDB" id="907455at2759"/>